<feature type="transmembrane region" description="Helical" evidence="1">
    <location>
        <begin position="20"/>
        <end position="42"/>
    </location>
</feature>
<evidence type="ECO:0000313" key="2">
    <source>
        <dbReference type="EMBL" id="KKW35495.1"/>
    </source>
</evidence>
<comment type="caution">
    <text evidence="2">The sequence shown here is derived from an EMBL/GenBank/DDBJ whole genome shotgun (WGS) entry which is preliminary data.</text>
</comment>
<keyword evidence="1" id="KW-0472">Membrane</keyword>
<sequence>MKTVCYNFVHYMYRPKEDQIFWNFLFSALFTVVLATAMWILYRAQGGFPSSVPVFDAVLMSFAAFRITRLIIYDKITLWFRNFFPEGGGLRGTICDLLACPWCVGFWGALAVSWFYFMFPWAWYVILFLALAGIGSLLQVTANLIGWKAEQLKRTTERL</sequence>
<evidence type="ECO:0000313" key="3">
    <source>
        <dbReference type="Proteomes" id="UP000034740"/>
    </source>
</evidence>
<gene>
    <name evidence="2" type="ORF">UY83_C0007G0019</name>
</gene>
<dbReference type="InterPro" id="IPR010773">
    <property type="entry name" value="Mycophage_PG1_Gp7"/>
</dbReference>
<evidence type="ECO:0000256" key="1">
    <source>
        <dbReference type="SAM" id="Phobius"/>
    </source>
</evidence>
<feature type="transmembrane region" description="Helical" evidence="1">
    <location>
        <begin position="123"/>
        <end position="145"/>
    </location>
</feature>
<feature type="transmembrane region" description="Helical" evidence="1">
    <location>
        <begin position="94"/>
        <end position="117"/>
    </location>
</feature>
<keyword evidence="1" id="KW-1133">Transmembrane helix</keyword>
<dbReference type="Pfam" id="PF07098">
    <property type="entry name" value="DUF1360"/>
    <property type="match status" value="2"/>
</dbReference>
<dbReference type="AlphaFoldDB" id="A0A0G1XX31"/>
<evidence type="ECO:0008006" key="4">
    <source>
        <dbReference type="Google" id="ProtNLM"/>
    </source>
</evidence>
<reference evidence="2 3" key="1">
    <citation type="journal article" date="2015" name="Nature">
        <title>rRNA introns, odd ribosomes, and small enigmatic genomes across a large radiation of phyla.</title>
        <authorList>
            <person name="Brown C.T."/>
            <person name="Hug L.A."/>
            <person name="Thomas B.C."/>
            <person name="Sharon I."/>
            <person name="Castelle C.J."/>
            <person name="Singh A."/>
            <person name="Wilkins M.J."/>
            <person name="Williams K.H."/>
            <person name="Banfield J.F."/>
        </authorList>
    </citation>
    <scope>NUCLEOTIDE SEQUENCE [LARGE SCALE GENOMIC DNA]</scope>
</reference>
<name>A0A0G1XX31_9BACT</name>
<accession>A0A0G1XX31</accession>
<dbReference type="EMBL" id="LCRO01000007">
    <property type="protein sequence ID" value="KKW35495.1"/>
    <property type="molecule type" value="Genomic_DNA"/>
</dbReference>
<dbReference type="Proteomes" id="UP000034740">
    <property type="component" value="Unassembled WGS sequence"/>
</dbReference>
<organism evidence="2 3">
    <name type="scientific">Candidatus Adlerbacteria bacterium GW2011_GWA1_54_10</name>
    <dbReference type="NCBI Taxonomy" id="1618605"/>
    <lineage>
        <taxon>Bacteria</taxon>
        <taxon>Candidatus Adleribacteriota</taxon>
    </lineage>
</organism>
<protein>
    <recommendedName>
        <fullName evidence="4">Integral membrane protein</fullName>
    </recommendedName>
</protein>
<proteinExistence type="predicted"/>
<keyword evidence="1" id="KW-0812">Transmembrane</keyword>
<feature type="transmembrane region" description="Helical" evidence="1">
    <location>
        <begin position="54"/>
        <end position="73"/>
    </location>
</feature>